<name>A0A1H8HJ69_9SPHN</name>
<evidence type="ECO:0000313" key="3">
    <source>
        <dbReference type="EMBL" id="SEN56250.1"/>
    </source>
</evidence>
<dbReference type="OrthoDB" id="9800501at2"/>
<gene>
    <name evidence="3" type="ORF">SAMN05192583_3071</name>
</gene>
<dbReference type="AlphaFoldDB" id="A0A1H8HJ69"/>
<dbReference type="PANTHER" id="PTHR35869:SF1">
    <property type="entry name" value="OUTER-MEMBRANE LIPOPROTEIN CARRIER PROTEIN"/>
    <property type="match status" value="1"/>
</dbReference>
<dbReference type="SUPFAM" id="SSF89392">
    <property type="entry name" value="Prokaryotic lipoproteins and lipoprotein localization factors"/>
    <property type="match status" value="1"/>
</dbReference>
<evidence type="ECO:0000256" key="1">
    <source>
        <dbReference type="ARBA" id="ARBA00022729"/>
    </source>
</evidence>
<dbReference type="Proteomes" id="UP000199206">
    <property type="component" value="Unassembled WGS sequence"/>
</dbReference>
<reference evidence="4" key="1">
    <citation type="submission" date="2016-10" db="EMBL/GenBank/DDBJ databases">
        <authorList>
            <person name="Varghese N."/>
            <person name="Submissions S."/>
        </authorList>
    </citation>
    <scope>NUCLEOTIDE SEQUENCE [LARGE SCALE GENOMIC DNA]</scope>
    <source>
        <strain evidence="4">S6-262</strain>
    </source>
</reference>
<dbReference type="EMBL" id="FOCF01000008">
    <property type="protein sequence ID" value="SEN56250.1"/>
    <property type="molecule type" value="Genomic_DNA"/>
</dbReference>
<evidence type="ECO:0000313" key="4">
    <source>
        <dbReference type="Proteomes" id="UP000199206"/>
    </source>
</evidence>
<dbReference type="InterPro" id="IPR004564">
    <property type="entry name" value="OM_lipoprot_carrier_LolA-like"/>
</dbReference>
<dbReference type="InterPro" id="IPR029046">
    <property type="entry name" value="LolA/LolB/LppX"/>
</dbReference>
<dbReference type="RefSeq" id="WP_093666627.1">
    <property type="nucleotide sequence ID" value="NZ_FOCF01000008.1"/>
</dbReference>
<keyword evidence="1 2" id="KW-0732">Signal</keyword>
<protein>
    <submittedName>
        <fullName evidence="3">Outer membrane lipoprotein-sorting protein</fullName>
    </submittedName>
</protein>
<dbReference type="PANTHER" id="PTHR35869">
    <property type="entry name" value="OUTER-MEMBRANE LIPOPROTEIN CARRIER PROTEIN"/>
    <property type="match status" value="1"/>
</dbReference>
<proteinExistence type="predicted"/>
<dbReference type="CDD" id="cd16325">
    <property type="entry name" value="LolA"/>
    <property type="match status" value="1"/>
</dbReference>
<keyword evidence="4" id="KW-1185">Reference proteome</keyword>
<sequence>MFRHCLAPLAAIAATAMPAAVIAQGQSADLQLVQTHLRGLSTMTADFSQTDRAGKVLTGTLTLKQPGKLRFQYEKGVPLLIVAEGGALTFIDYSVRQVQRWPIKESPLGVLLDPTRDLTRFASVVPGADDRLLSVEARDPKHPEYGRITLVFARNAAGPAGLTLQGWVALDSQNNRTTVRLSNQRFGTLVSDGTFRWNDPRRSGGRR</sequence>
<dbReference type="Gene3D" id="2.50.20.10">
    <property type="entry name" value="Lipoprotein localisation LolA/LolB/LppX"/>
    <property type="match status" value="1"/>
</dbReference>
<dbReference type="Pfam" id="PF03548">
    <property type="entry name" value="LolA"/>
    <property type="match status" value="1"/>
</dbReference>
<keyword evidence="3" id="KW-0449">Lipoprotein</keyword>
<feature type="chain" id="PRO_5011599664" evidence="2">
    <location>
        <begin position="24"/>
        <end position="207"/>
    </location>
</feature>
<dbReference type="STRING" id="1166340.SAMN05192583_3071"/>
<evidence type="ECO:0000256" key="2">
    <source>
        <dbReference type="SAM" id="SignalP"/>
    </source>
</evidence>
<feature type="signal peptide" evidence="2">
    <location>
        <begin position="1"/>
        <end position="23"/>
    </location>
</feature>
<organism evidence="3 4">
    <name type="scientific">Sphingomonas gellani</name>
    <dbReference type="NCBI Taxonomy" id="1166340"/>
    <lineage>
        <taxon>Bacteria</taxon>
        <taxon>Pseudomonadati</taxon>
        <taxon>Pseudomonadota</taxon>
        <taxon>Alphaproteobacteria</taxon>
        <taxon>Sphingomonadales</taxon>
        <taxon>Sphingomonadaceae</taxon>
        <taxon>Sphingomonas</taxon>
    </lineage>
</organism>
<accession>A0A1H8HJ69</accession>